<organism evidence="1 2">
    <name type="scientific">Cirrhinus mrigala</name>
    <name type="common">Mrigala</name>
    <dbReference type="NCBI Taxonomy" id="683832"/>
    <lineage>
        <taxon>Eukaryota</taxon>
        <taxon>Metazoa</taxon>
        <taxon>Chordata</taxon>
        <taxon>Craniata</taxon>
        <taxon>Vertebrata</taxon>
        <taxon>Euteleostomi</taxon>
        <taxon>Actinopterygii</taxon>
        <taxon>Neopterygii</taxon>
        <taxon>Teleostei</taxon>
        <taxon>Ostariophysi</taxon>
        <taxon>Cypriniformes</taxon>
        <taxon>Cyprinidae</taxon>
        <taxon>Labeoninae</taxon>
        <taxon>Labeonini</taxon>
        <taxon>Cirrhinus</taxon>
    </lineage>
</organism>
<comment type="caution">
    <text evidence="1">The sequence shown here is derived from an EMBL/GenBank/DDBJ whole genome shotgun (WGS) entry which is preliminary data.</text>
</comment>
<gene>
    <name evidence="1" type="ORF">M9458_012783</name>
</gene>
<evidence type="ECO:0000313" key="1">
    <source>
        <dbReference type="EMBL" id="KAL0194487.1"/>
    </source>
</evidence>
<dbReference type="EMBL" id="JAMKFB020000005">
    <property type="protein sequence ID" value="KAL0194487.1"/>
    <property type="molecule type" value="Genomic_DNA"/>
</dbReference>
<name>A0ABD0R992_CIRMR</name>
<accession>A0ABD0R992</accession>
<proteinExistence type="predicted"/>
<keyword evidence="2" id="KW-1185">Reference proteome</keyword>
<feature type="non-terminal residue" evidence="1">
    <location>
        <position position="66"/>
    </location>
</feature>
<protein>
    <recommendedName>
        <fullName evidence="3">Secreted protein</fullName>
    </recommendedName>
</protein>
<sequence length="66" mass="6872">MALPLAFSCSVGTAAEITDAGVRLACGCICVCAASRVSAEAAARQWRDSCETPGAIQPRLSRHVQH</sequence>
<reference evidence="1 2" key="1">
    <citation type="submission" date="2024-05" db="EMBL/GenBank/DDBJ databases">
        <title>Genome sequencing and assembly of Indian major carp, Cirrhinus mrigala (Hamilton, 1822).</title>
        <authorList>
            <person name="Mohindra V."/>
            <person name="Chowdhury L.M."/>
            <person name="Lal K."/>
            <person name="Jena J.K."/>
        </authorList>
    </citation>
    <scope>NUCLEOTIDE SEQUENCE [LARGE SCALE GENOMIC DNA]</scope>
    <source>
        <strain evidence="1">CM1030</strain>
        <tissue evidence="1">Blood</tissue>
    </source>
</reference>
<dbReference type="Proteomes" id="UP001529510">
    <property type="component" value="Unassembled WGS sequence"/>
</dbReference>
<evidence type="ECO:0008006" key="3">
    <source>
        <dbReference type="Google" id="ProtNLM"/>
    </source>
</evidence>
<dbReference type="AlphaFoldDB" id="A0ABD0R992"/>
<evidence type="ECO:0000313" key="2">
    <source>
        <dbReference type="Proteomes" id="UP001529510"/>
    </source>
</evidence>